<keyword evidence="3" id="KW-0597">Phosphoprotein</keyword>
<comment type="catalytic activity">
    <reaction evidence="1">
        <text>ATP + protein L-histidine = ADP + protein N-phospho-L-histidine.</text>
        <dbReference type="EC" id="2.7.13.3"/>
    </reaction>
</comment>
<dbReference type="NCBIfam" id="TIGR00229">
    <property type="entry name" value="sensory_box"/>
    <property type="match status" value="2"/>
</dbReference>
<dbReference type="FunFam" id="3.30.450.20:FF:000155">
    <property type="entry name" value="Sensor histidine kinase TodS"/>
    <property type="match status" value="1"/>
</dbReference>
<dbReference type="PROSITE" id="PS50113">
    <property type="entry name" value="PAC"/>
    <property type="match status" value="1"/>
</dbReference>
<dbReference type="InterPro" id="IPR052162">
    <property type="entry name" value="Sensor_kinase/Photoreceptor"/>
</dbReference>
<dbReference type="InterPro" id="IPR035965">
    <property type="entry name" value="PAS-like_dom_sf"/>
</dbReference>
<dbReference type="Proteomes" id="UP000004690">
    <property type="component" value="Unassembled WGS sequence"/>
</dbReference>
<dbReference type="AlphaFoldDB" id="I3C7X6"/>
<evidence type="ECO:0000256" key="4">
    <source>
        <dbReference type="ARBA" id="ARBA00022679"/>
    </source>
</evidence>
<evidence type="ECO:0000313" key="10">
    <source>
        <dbReference type="Proteomes" id="UP000004690"/>
    </source>
</evidence>
<dbReference type="CDD" id="cd00130">
    <property type="entry name" value="PAS"/>
    <property type="match status" value="3"/>
</dbReference>
<dbReference type="SUPFAM" id="SSF55785">
    <property type="entry name" value="PYP-like sensor domain (PAS domain)"/>
    <property type="match status" value="3"/>
</dbReference>
<evidence type="ECO:0000259" key="6">
    <source>
        <dbReference type="PROSITE" id="PS50109"/>
    </source>
</evidence>
<dbReference type="SUPFAM" id="SSF55874">
    <property type="entry name" value="ATPase domain of HSP90 chaperone/DNA topoisomerase II/histidine kinase"/>
    <property type="match status" value="1"/>
</dbReference>
<dbReference type="InterPro" id="IPR004358">
    <property type="entry name" value="Sig_transdc_His_kin-like_C"/>
</dbReference>
<dbReference type="SMART" id="SM00387">
    <property type="entry name" value="HATPase_c"/>
    <property type="match status" value="1"/>
</dbReference>
<dbReference type="eggNOG" id="COG4251">
    <property type="taxonomic scope" value="Bacteria"/>
</dbReference>
<keyword evidence="5" id="KW-0418">Kinase</keyword>
<dbReference type="InterPro" id="IPR000014">
    <property type="entry name" value="PAS"/>
</dbReference>
<dbReference type="PANTHER" id="PTHR43304">
    <property type="entry name" value="PHYTOCHROME-LIKE PROTEIN CPH1"/>
    <property type="match status" value="1"/>
</dbReference>
<dbReference type="EMBL" id="JH651379">
    <property type="protein sequence ID" value="EIJ39719.1"/>
    <property type="molecule type" value="Genomic_DNA"/>
</dbReference>
<dbReference type="InterPro" id="IPR036890">
    <property type="entry name" value="HATPase_C_sf"/>
</dbReference>
<protein>
    <recommendedName>
        <fullName evidence="2">histidine kinase</fullName>
        <ecNumber evidence="2">2.7.13.3</ecNumber>
    </recommendedName>
</protein>
<evidence type="ECO:0000256" key="1">
    <source>
        <dbReference type="ARBA" id="ARBA00000085"/>
    </source>
</evidence>
<organism evidence="9 10">
    <name type="scientific">Galbibacter orientalis DSM 19592</name>
    <dbReference type="NCBI Taxonomy" id="926559"/>
    <lineage>
        <taxon>Bacteria</taxon>
        <taxon>Pseudomonadati</taxon>
        <taxon>Bacteroidota</taxon>
        <taxon>Flavobacteriia</taxon>
        <taxon>Flavobacteriales</taxon>
        <taxon>Flavobacteriaceae</taxon>
        <taxon>Galbibacter</taxon>
    </lineage>
</organism>
<feature type="domain" description="PAS" evidence="7">
    <location>
        <begin position="384"/>
        <end position="455"/>
    </location>
</feature>
<dbReference type="GO" id="GO:0004673">
    <property type="term" value="F:protein histidine kinase activity"/>
    <property type="evidence" value="ECO:0007669"/>
    <property type="project" value="UniProtKB-EC"/>
</dbReference>
<evidence type="ECO:0000259" key="8">
    <source>
        <dbReference type="PROSITE" id="PS50113"/>
    </source>
</evidence>
<feature type="domain" description="PAC" evidence="8">
    <location>
        <begin position="331"/>
        <end position="383"/>
    </location>
</feature>
<dbReference type="Gene3D" id="3.30.565.10">
    <property type="entry name" value="Histidine kinase-like ATPase, C-terminal domain"/>
    <property type="match status" value="1"/>
</dbReference>
<name>I3C7X6_9FLAO</name>
<evidence type="ECO:0000256" key="3">
    <source>
        <dbReference type="ARBA" id="ARBA00022553"/>
    </source>
</evidence>
<dbReference type="InterPro" id="IPR003594">
    <property type="entry name" value="HATPase_dom"/>
</dbReference>
<dbReference type="EC" id="2.7.13.3" evidence="2"/>
<sequence length="740" mass="85285">MTNLLTMEQCPAPMALFDKKLCLLTASNAWYDFFSISKESIDKKLFFEILQKKSSSLSNALLYAQNTSEIIESEDFFYKSQNIAVWFLYKIQASEDGFLVYLEDISAKKENEKNKIFLAQTSTVACIGTWFFDVENDILEWSPITREIFEVPSNFIPTIEKTFSFFKEGIHIEKVINSINNAIEKGTSFDYEVLIITQKENEKWVRFRGDIEQENGHTKKIYGTLKDIDHKKNTELQLALKEKQIKSTKRALSENKQVFKSIFNSTFQFTGFLNIKGRLIDINEPALSFGGLQSEDVINKYFWDTYWWKSSDKEQKKLKRNFKKAAKGEFIRYEAKVLDKNKETVYVDFSLKPVFDEKKRVNFLIAEGRIIQEMVEARKKLKESEKLHKTLLELSPTGLVLNDALSGEFLDMNNSFKNSTGYTTQELLKMTHLDVVPKDEKNKELRALKEVLNNGKYGPYEGHYLNKNNELVPTLNTRVLITNSSGRKLIWSVIQDITHIKKKEEELLEVINVASEQNNRLLNFAHIVSHNLRSHASNFSMLIELLGVEEDVFKKVEIIEMLNSASSNMLETIANLNEIIAINTNLNIKTETVNLKEEIDEAFTNISELIKGTFTEVENNIPENVNINVVKAYLESILLNIFTNAIKYKAPKRYPKITINCEHVKGFTILSVTDNGLGIDLEKHGHKLFGMYKTFHGNRDARGIGLFITKNQIEAMKGKIEAESELDKGTTFKIYFNENY</sequence>
<evidence type="ECO:0000259" key="7">
    <source>
        <dbReference type="PROSITE" id="PS50112"/>
    </source>
</evidence>
<gene>
    <name evidence="9" type="ORF">JoomaDRAFT_2754</name>
</gene>
<dbReference type="Gene3D" id="3.30.450.20">
    <property type="entry name" value="PAS domain"/>
    <property type="match status" value="3"/>
</dbReference>
<feature type="domain" description="Histidine kinase" evidence="6">
    <location>
        <begin position="527"/>
        <end position="740"/>
    </location>
</feature>
<dbReference type="SMART" id="SM00091">
    <property type="entry name" value="PAS"/>
    <property type="match status" value="2"/>
</dbReference>
<evidence type="ECO:0000313" key="9">
    <source>
        <dbReference type="EMBL" id="EIJ39719.1"/>
    </source>
</evidence>
<dbReference type="Pfam" id="PF02518">
    <property type="entry name" value="HATPase_c"/>
    <property type="match status" value="1"/>
</dbReference>
<dbReference type="InterPro" id="IPR005467">
    <property type="entry name" value="His_kinase_dom"/>
</dbReference>
<dbReference type="STRING" id="926559.JoomaDRAFT_2754"/>
<dbReference type="HOGENOM" id="CLU_000445_114_71_10"/>
<reference evidence="9 10" key="1">
    <citation type="submission" date="2012-02" db="EMBL/GenBank/DDBJ databases">
        <title>Improved High-Quality Draft genome of Joostella marina DSM 19592.</title>
        <authorList>
            <consortium name="US DOE Joint Genome Institute (JGI-PGF)"/>
            <person name="Lucas S."/>
            <person name="Copeland A."/>
            <person name="Lapidus A."/>
            <person name="Bruce D."/>
            <person name="Goodwin L."/>
            <person name="Pitluck S."/>
            <person name="Peters L."/>
            <person name="Chertkov O."/>
            <person name="Ovchinnikova G."/>
            <person name="Kyrpides N."/>
            <person name="Mavromatis K."/>
            <person name="Detter J.C."/>
            <person name="Han C."/>
            <person name="Land M."/>
            <person name="Hauser L."/>
            <person name="Markowitz V."/>
            <person name="Cheng J.-F."/>
            <person name="Hugenholtz P."/>
            <person name="Woyke T."/>
            <person name="Wu D."/>
            <person name="Tindall B."/>
            <person name="Brambilla E."/>
            <person name="Klenk H.-P."/>
            <person name="Eisen J.A."/>
        </authorList>
    </citation>
    <scope>NUCLEOTIDE SEQUENCE [LARGE SCALE GENOMIC DNA]</scope>
    <source>
        <strain evidence="9 10">DSM 19592</strain>
    </source>
</reference>
<dbReference type="PROSITE" id="PS50109">
    <property type="entry name" value="HIS_KIN"/>
    <property type="match status" value="1"/>
</dbReference>
<accession>I3C7X6</accession>
<dbReference type="OrthoDB" id="5522855at2"/>
<dbReference type="PANTHER" id="PTHR43304:SF1">
    <property type="entry name" value="PAC DOMAIN-CONTAINING PROTEIN"/>
    <property type="match status" value="1"/>
</dbReference>
<dbReference type="Pfam" id="PF13426">
    <property type="entry name" value="PAS_9"/>
    <property type="match status" value="2"/>
</dbReference>
<dbReference type="PROSITE" id="PS50112">
    <property type="entry name" value="PAS"/>
    <property type="match status" value="1"/>
</dbReference>
<keyword evidence="10" id="KW-1185">Reference proteome</keyword>
<dbReference type="InterPro" id="IPR000700">
    <property type="entry name" value="PAS-assoc_C"/>
</dbReference>
<evidence type="ECO:0000256" key="5">
    <source>
        <dbReference type="ARBA" id="ARBA00022777"/>
    </source>
</evidence>
<dbReference type="SMART" id="SM00086">
    <property type="entry name" value="PAC"/>
    <property type="match status" value="3"/>
</dbReference>
<dbReference type="RefSeq" id="WP_008613429.1">
    <property type="nucleotide sequence ID" value="NZ_JH651379.1"/>
</dbReference>
<dbReference type="PRINTS" id="PR00344">
    <property type="entry name" value="BCTRLSENSOR"/>
</dbReference>
<keyword evidence="4" id="KW-0808">Transferase</keyword>
<proteinExistence type="predicted"/>
<dbReference type="InterPro" id="IPR001610">
    <property type="entry name" value="PAC"/>
</dbReference>
<evidence type="ECO:0000256" key="2">
    <source>
        <dbReference type="ARBA" id="ARBA00012438"/>
    </source>
</evidence>